<comment type="caution">
    <text evidence="4">The sequence shown here is derived from an EMBL/GenBank/DDBJ whole genome shotgun (WGS) entry which is preliminary data.</text>
</comment>
<gene>
    <name evidence="4" type="ORF">GON01_08755</name>
</gene>
<keyword evidence="5" id="KW-1185">Reference proteome</keyword>
<dbReference type="Pfam" id="PF10531">
    <property type="entry name" value="SLBB"/>
    <property type="match status" value="1"/>
</dbReference>
<dbReference type="PROSITE" id="PS51257">
    <property type="entry name" value="PROKAR_LIPOPROTEIN"/>
    <property type="match status" value="1"/>
</dbReference>
<evidence type="ECO:0000259" key="3">
    <source>
        <dbReference type="Pfam" id="PF10531"/>
    </source>
</evidence>
<keyword evidence="1" id="KW-0732">Signal</keyword>
<organism evidence="4 5">
    <name type="scientific">Sphingomonas horti</name>
    <dbReference type="NCBI Taxonomy" id="2682842"/>
    <lineage>
        <taxon>Bacteria</taxon>
        <taxon>Pseudomonadati</taxon>
        <taxon>Pseudomonadota</taxon>
        <taxon>Alphaproteobacteria</taxon>
        <taxon>Sphingomonadales</taxon>
        <taxon>Sphingomonadaceae</taxon>
        <taxon>Sphingomonas</taxon>
    </lineage>
</organism>
<dbReference type="GO" id="GO:0015159">
    <property type="term" value="F:polysaccharide transmembrane transporter activity"/>
    <property type="evidence" value="ECO:0007669"/>
    <property type="project" value="InterPro"/>
</dbReference>
<dbReference type="InterPro" id="IPR003715">
    <property type="entry name" value="Poly_export_N"/>
</dbReference>
<evidence type="ECO:0000259" key="2">
    <source>
        <dbReference type="Pfam" id="PF02563"/>
    </source>
</evidence>
<dbReference type="AlphaFoldDB" id="A0A6I4J0D0"/>
<feature type="domain" description="Polysaccharide export protein N-terminal" evidence="2">
    <location>
        <begin position="52"/>
        <end position="127"/>
    </location>
</feature>
<sequence length="240" mass="25601">MVRCRLNRGGAFASFVLLLGLAGCASGPALVPRSSLQVVPTGVLPAPGSADPASSDFVLAPLDRLRIDVLGIEDLSRVVQVDGGGNISFPYAGVMQAAGRTPEAIAQQIAQAMRANYIRNPQVTVNVDQAAPRTFTVYGEVREPGNYPAVGSTTLMRAVASARGLGEFARDQEVILFRRVNGHDYAALYNLRAISSGAYADPQVYPDDVIAVGDSQARRRFKDILNITPLLLNPLVLLVR</sequence>
<dbReference type="EMBL" id="WQMS01000009">
    <property type="protein sequence ID" value="MVO78022.1"/>
    <property type="molecule type" value="Genomic_DNA"/>
</dbReference>
<dbReference type="InterPro" id="IPR019554">
    <property type="entry name" value="Soluble_ligand-bd"/>
</dbReference>
<evidence type="ECO:0000313" key="4">
    <source>
        <dbReference type="EMBL" id="MVO78022.1"/>
    </source>
</evidence>
<proteinExistence type="predicted"/>
<feature type="domain" description="Soluble ligand binding" evidence="3">
    <location>
        <begin position="135"/>
        <end position="179"/>
    </location>
</feature>
<evidence type="ECO:0000256" key="1">
    <source>
        <dbReference type="ARBA" id="ARBA00022729"/>
    </source>
</evidence>
<dbReference type="InterPro" id="IPR049712">
    <property type="entry name" value="Poly_export"/>
</dbReference>
<evidence type="ECO:0000313" key="5">
    <source>
        <dbReference type="Proteomes" id="UP000441389"/>
    </source>
</evidence>
<dbReference type="PANTHER" id="PTHR33619">
    <property type="entry name" value="POLYSACCHARIDE EXPORT PROTEIN GFCE-RELATED"/>
    <property type="match status" value="1"/>
</dbReference>
<protein>
    <submittedName>
        <fullName evidence="4">Polysaccharide export protein</fullName>
    </submittedName>
</protein>
<dbReference type="Pfam" id="PF02563">
    <property type="entry name" value="Poly_export"/>
    <property type="match status" value="1"/>
</dbReference>
<dbReference type="Gene3D" id="3.30.1950.10">
    <property type="entry name" value="wza like domain"/>
    <property type="match status" value="1"/>
</dbReference>
<reference evidence="4 5" key="1">
    <citation type="submission" date="2019-12" db="EMBL/GenBank/DDBJ databases">
        <authorList>
            <person name="Huq M.A."/>
        </authorList>
    </citation>
    <scope>NUCLEOTIDE SEQUENCE [LARGE SCALE GENOMIC DNA]</scope>
    <source>
        <strain evidence="4 5">MAH-20</strain>
    </source>
</reference>
<dbReference type="PANTHER" id="PTHR33619:SF3">
    <property type="entry name" value="POLYSACCHARIDE EXPORT PROTEIN GFCE-RELATED"/>
    <property type="match status" value="1"/>
</dbReference>
<name>A0A6I4J0D0_9SPHN</name>
<accession>A0A6I4J0D0</accession>
<dbReference type="Proteomes" id="UP000441389">
    <property type="component" value="Unassembled WGS sequence"/>
</dbReference>